<proteinExistence type="inferred from homology"/>
<comment type="similarity">
    <text evidence="2">Belongs to the OB-RGRP/VPS55 family.</text>
</comment>
<dbReference type="GO" id="GO:0032511">
    <property type="term" value="P:late endosome to vacuole transport via multivesicular body sorting pathway"/>
    <property type="evidence" value="ECO:0007669"/>
    <property type="project" value="TreeGrafter"/>
</dbReference>
<accession>A0A9N8ZBS9</accession>
<keyword evidence="4 6" id="KW-1133">Transmembrane helix</keyword>
<evidence type="ECO:0000256" key="2">
    <source>
        <dbReference type="ARBA" id="ARBA00005645"/>
    </source>
</evidence>
<evidence type="ECO:0000256" key="1">
    <source>
        <dbReference type="ARBA" id="ARBA00004141"/>
    </source>
</evidence>
<feature type="transmembrane region" description="Helical" evidence="6">
    <location>
        <begin position="63"/>
        <end position="82"/>
    </location>
</feature>
<keyword evidence="8" id="KW-1185">Reference proteome</keyword>
<feature type="transmembrane region" description="Helical" evidence="6">
    <location>
        <begin position="128"/>
        <end position="150"/>
    </location>
</feature>
<evidence type="ECO:0000256" key="4">
    <source>
        <dbReference type="ARBA" id="ARBA00022989"/>
    </source>
</evidence>
<dbReference type="Pfam" id="PF04133">
    <property type="entry name" value="Vps55"/>
    <property type="match status" value="1"/>
</dbReference>
<comment type="caution">
    <text evidence="7">The sequence shown here is derived from an EMBL/GenBank/DDBJ whole genome shotgun (WGS) entry which is preliminary data.</text>
</comment>
<gene>
    <name evidence="7" type="ORF">AMORRO_LOCUS2393</name>
</gene>
<dbReference type="EMBL" id="CAJVPV010001008">
    <property type="protein sequence ID" value="CAG8482852.1"/>
    <property type="molecule type" value="Genomic_DNA"/>
</dbReference>
<reference evidence="7" key="1">
    <citation type="submission" date="2021-06" db="EMBL/GenBank/DDBJ databases">
        <authorList>
            <person name="Kallberg Y."/>
            <person name="Tangrot J."/>
            <person name="Rosling A."/>
        </authorList>
    </citation>
    <scope>NUCLEOTIDE SEQUENCE</scope>
    <source>
        <strain evidence="7">CL551</strain>
    </source>
</reference>
<evidence type="ECO:0000313" key="8">
    <source>
        <dbReference type="Proteomes" id="UP000789342"/>
    </source>
</evidence>
<evidence type="ECO:0000256" key="5">
    <source>
        <dbReference type="ARBA" id="ARBA00023136"/>
    </source>
</evidence>
<dbReference type="GO" id="GO:0034424">
    <property type="term" value="C:Vps55/Vps68 complex"/>
    <property type="evidence" value="ECO:0007669"/>
    <property type="project" value="TreeGrafter"/>
</dbReference>
<dbReference type="InterPro" id="IPR007262">
    <property type="entry name" value="Vps55/LEPROT"/>
</dbReference>
<evidence type="ECO:0000313" key="7">
    <source>
        <dbReference type="EMBL" id="CAG8482852.1"/>
    </source>
</evidence>
<keyword evidence="5 6" id="KW-0472">Membrane</keyword>
<dbReference type="AlphaFoldDB" id="A0A9N8ZBS9"/>
<organism evidence="7 8">
    <name type="scientific">Acaulospora morrowiae</name>
    <dbReference type="NCBI Taxonomy" id="94023"/>
    <lineage>
        <taxon>Eukaryota</taxon>
        <taxon>Fungi</taxon>
        <taxon>Fungi incertae sedis</taxon>
        <taxon>Mucoromycota</taxon>
        <taxon>Glomeromycotina</taxon>
        <taxon>Glomeromycetes</taxon>
        <taxon>Diversisporales</taxon>
        <taxon>Acaulosporaceae</taxon>
        <taxon>Acaulospora</taxon>
    </lineage>
</organism>
<name>A0A9N8ZBS9_9GLOM</name>
<evidence type="ECO:0000256" key="6">
    <source>
        <dbReference type="SAM" id="Phobius"/>
    </source>
</evidence>
<keyword evidence="3 6" id="KW-0812">Transmembrane</keyword>
<dbReference type="PANTHER" id="PTHR12050:SF0">
    <property type="entry name" value="RH04491P"/>
    <property type="match status" value="1"/>
</dbReference>
<evidence type="ECO:0000256" key="3">
    <source>
        <dbReference type="ARBA" id="ARBA00022692"/>
    </source>
</evidence>
<comment type="subcellular location">
    <subcellularLocation>
        <location evidence="1">Membrane</location>
        <topology evidence="1">Multi-pass membrane protein</topology>
    </subcellularLocation>
</comment>
<dbReference type="PANTHER" id="PTHR12050">
    <property type="entry name" value="LEPTIN RECEPTOR-RELATED"/>
    <property type="match status" value="1"/>
</dbReference>
<dbReference type="Proteomes" id="UP000789342">
    <property type="component" value="Unassembled WGS sequence"/>
</dbReference>
<dbReference type="OrthoDB" id="14246at2759"/>
<protein>
    <submittedName>
        <fullName evidence="7">12567_t:CDS:1</fullName>
    </submittedName>
</protein>
<feature type="transmembrane region" description="Helical" evidence="6">
    <location>
        <begin position="103"/>
        <end position="122"/>
    </location>
</feature>
<sequence length="161" mass="17900">MFSLFTSFALSPCPSYLLLASYSSFYLEHYIRIGGHYSLVGDDALVYHTLLFVTKDFLTSDPLIYNSTVATFVLAPFPNMIFSKCSSGDYYYSDNYNDGFKDFGHFLTSIFIITGLCLPLVLAHSEVITVPAMILSIGGGVLVYSTIIAYTKFFANEGDDF</sequence>